<feature type="domain" description="GGDEF" evidence="6">
    <location>
        <begin position="422"/>
        <end position="555"/>
    </location>
</feature>
<dbReference type="PROSITE" id="PS50887">
    <property type="entry name" value="GGDEF"/>
    <property type="match status" value="1"/>
</dbReference>
<proteinExistence type="predicted"/>
<comment type="caution">
    <text evidence="7">The sequence shown here is derived from an EMBL/GenBank/DDBJ whole genome shotgun (WGS) entry which is preliminary data.</text>
</comment>
<dbReference type="PANTHER" id="PTHR44757">
    <property type="entry name" value="DIGUANYLATE CYCLASE DGCP"/>
    <property type="match status" value="1"/>
</dbReference>
<dbReference type="SUPFAM" id="SSF141868">
    <property type="entry name" value="EAL domain-like"/>
    <property type="match status" value="1"/>
</dbReference>
<feature type="domain" description="PAC" evidence="4">
    <location>
        <begin position="208"/>
        <end position="259"/>
    </location>
</feature>
<feature type="modified residue" description="4-aspartylphosphate" evidence="1">
    <location>
        <position position="57"/>
    </location>
</feature>
<dbReference type="SMART" id="SM00091">
    <property type="entry name" value="PAS"/>
    <property type="match status" value="2"/>
</dbReference>
<dbReference type="InterPro" id="IPR011006">
    <property type="entry name" value="CheY-like_superfamily"/>
</dbReference>
<protein>
    <submittedName>
        <fullName evidence="7">Uncharacterized protein</fullName>
    </submittedName>
</protein>
<dbReference type="Proteomes" id="UP000620127">
    <property type="component" value="Unassembled WGS sequence"/>
</dbReference>
<dbReference type="CDD" id="cd01949">
    <property type="entry name" value="GGDEF"/>
    <property type="match status" value="1"/>
</dbReference>
<dbReference type="PROSITE" id="PS50883">
    <property type="entry name" value="EAL"/>
    <property type="match status" value="1"/>
</dbReference>
<dbReference type="InterPro" id="IPR013656">
    <property type="entry name" value="PAS_4"/>
</dbReference>
<dbReference type="InterPro" id="IPR029787">
    <property type="entry name" value="Nucleotide_cyclase"/>
</dbReference>
<keyword evidence="8" id="KW-1185">Reference proteome</keyword>
<evidence type="ECO:0000259" key="3">
    <source>
        <dbReference type="PROSITE" id="PS50112"/>
    </source>
</evidence>
<dbReference type="InterPro" id="IPR035919">
    <property type="entry name" value="EAL_sf"/>
</dbReference>
<dbReference type="PROSITE" id="PS50110">
    <property type="entry name" value="RESPONSE_REGULATORY"/>
    <property type="match status" value="1"/>
</dbReference>
<dbReference type="InterPro" id="IPR001610">
    <property type="entry name" value="PAC"/>
</dbReference>
<feature type="domain" description="PAS" evidence="3">
    <location>
        <begin position="260"/>
        <end position="312"/>
    </location>
</feature>
<dbReference type="Pfam" id="PF08448">
    <property type="entry name" value="PAS_4"/>
    <property type="match status" value="1"/>
</dbReference>
<dbReference type="EMBL" id="BMYT01000002">
    <property type="protein sequence ID" value="GGX08428.1"/>
    <property type="molecule type" value="Genomic_DNA"/>
</dbReference>
<dbReference type="PROSITE" id="PS50112">
    <property type="entry name" value="PAS"/>
    <property type="match status" value="1"/>
</dbReference>
<dbReference type="SMART" id="SM00052">
    <property type="entry name" value="EAL"/>
    <property type="match status" value="1"/>
</dbReference>
<dbReference type="InterPro" id="IPR001789">
    <property type="entry name" value="Sig_transdc_resp-reg_receiver"/>
</dbReference>
<dbReference type="SMART" id="SM00267">
    <property type="entry name" value="GGDEF"/>
    <property type="match status" value="1"/>
</dbReference>
<dbReference type="SUPFAM" id="SSF55785">
    <property type="entry name" value="PYP-like sensor domain (PAS domain)"/>
    <property type="match status" value="2"/>
</dbReference>
<dbReference type="SMART" id="SM00448">
    <property type="entry name" value="REC"/>
    <property type="match status" value="1"/>
</dbReference>
<dbReference type="InterPro" id="IPR035965">
    <property type="entry name" value="PAS-like_dom_sf"/>
</dbReference>
<gene>
    <name evidence="7" type="ORF">GCM10011282_13140</name>
</gene>
<dbReference type="InterPro" id="IPR001633">
    <property type="entry name" value="EAL_dom"/>
</dbReference>
<evidence type="ECO:0000313" key="7">
    <source>
        <dbReference type="EMBL" id="GGX08428.1"/>
    </source>
</evidence>
<reference evidence="8" key="1">
    <citation type="journal article" date="2019" name="Int. J. Syst. Evol. Microbiol.">
        <title>The Global Catalogue of Microorganisms (GCM) 10K type strain sequencing project: providing services to taxonomists for standard genome sequencing and annotation.</title>
        <authorList>
            <consortium name="The Broad Institute Genomics Platform"/>
            <consortium name="The Broad Institute Genome Sequencing Center for Infectious Disease"/>
            <person name="Wu L."/>
            <person name="Ma J."/>
        </authorList>
    </citation>
    <scope>NUCLEOTIDE SEQUENCE [LARGE SCALE GENOMIC DNA]</scope>
    <source>
        <strain evidence="8">KCTC 23916</strain>
    </source>
</reference>
<dbReference type="NCBIfam" id="TIGR00229">
    <property type="entry name" value="sensory_box"/>
    <property type="match status" value="2"/>
</dbReference>
<dbReference type="Pfam" id="PF00563">
    <property type="entry name" value="EAL"/>
    <property type="match status" value="1"/>
</dbReference>
<dbReference type="Gene3D" id="3.40.50.2300">
    <property type="match status" value="1"/>
</dbReference>
<accession>A0ABQ2XBA6</accession>
<keyword evidence="1" id="KW-0597">Phosphoprotein</keyword>
<dbReference type="Gene3D" id="3.20.20.450">
    <property type="entry name" value="EAL domain"/>
    <property type="match status" value="1"/>
</dbReference>
<evidence type="ECO:0000256" key="1">
    <source>
        <dbReference type="PROSITE-ProRule" id="PRU00169"/>
    </source>
</evidence>
<dbReference type="InterPro" id="IPR043128">
    <property type="entry name" value="Rev_trsase/Diguanyl_cyclase"/>
</dbReference>
<evidence type="ECO:0000259" key="4">
    <source>
        <dbReference type="PROSITE" id="PS50113"/>
    </source>
</evidence>
<dbReference type="SUPFAM" id="SSF52172">
    <property type="entry name" value="CheY-like"/>
    <property type="match status" value="1"/>
</dbReference>
<dbReference type="InterPro" id="IPR013767">
    <property type="entry name" value="PAS_fold"/>
</dbReference>
<dbReference type="Pfam" id="PF00072">
    <property type="entry name" value="Response_reg"/>
    <property type="match status" value="1"/>
</dbReference>
<dbReference type="RefSeq" id="WP_189345263.1">
    <property type="nucleotide sequence ID" value="NZ_BMYT01000002.1"/>
</dbReference>
<dbReference type="Pfam" id="PF00990">
    <property type="entry name" value="GGDEF"/>
    <property type="match status" value="1"/>
</dbReference>
<dbReference type="Gene3D" id="3.30.70.270">
    <property type="match status" value="1"/>
</dbReference>
<dbReference type="Gene3D" id="3.30.450.20">
    <property type="entry name" value="PAS domain"/>
    <property type="match status" value="2"/>
</dbReference>
<dbReference type="SUPFAM" id="SSF55073">
    <property type="entry name" value="Nucleotide cyclase"/>
    <property type="match status" value="1"/>
</dbReference>
<organism evidence="7 8">
    <name type="scientific">Undibacterium macrobrachii</name>
    <dbReference type="NCBI Taxonomy" id="1119058"/>
    <lineage>
        <taxon>Bacteria</taxon>
        <taxon>Pseudomonadati</taxon>
        <taxon>Pseudomonadota</taxon>
        <taxon>Betaproteobacteria</taxon>
        <taxon>Burkholderiales</taxon>
        <taxon>Oxalobacteraceae</taxon>
        <taxon>Undibacterium</taxon>
    </lineage>
</organism>
<feature type="domain" description="EAL" evidence="5">
    <location>
        <begin position="564"/>
        <end position="817"/>
    </location>
</feature>
<evidence type="ECO:0000259" key="6">
    <source>
        <dbReference type="PROSITE" id="PS50887"/>
    </source>
</evidence>
<dbReference type="InterPro" id="IPR000700">
    <property type="entry name" value="PAS-assoc_C"/>
</dbReference>
<name>A0ABQ2XBA6_9BURK</name>
<dbReference type="CDD" id="cd00130">
    <property type="entry name" value="PAS"/>
    <property type="match status" value="2"/>
</dbReference>
<dbReference type="InterPro" id="IPR052155">
    <property type="entry name" value="Biofilm_reg_signaling"/>
</dbReference>
<evidence type="ECO:0000313" key="8">
    <source>
        <dbReference type="Proteomes" id="UP000620127"/>
    </source>
</evidence>
<dbReference type="PANTHER" id="PTHR44757:SF4">
    <property type="entry name" value="DIGUANYLATE CYCLASE DGCE-RELATED"/>
    <property type="match status" value="1"/>
</dbReference>
<dbReference type="NCBIfam" id="TIGR00254">
    <property type="entry name" value="GGDEF"/>
    <property type="match status" value="1"/>
</dbReference>
<evidence type="ECO:0000259" key="2">
    <source>
        <dbReference type="PROSITE" id="PS50110"/>
    </source>
</evidence>
<dbReference type="CDD" id="cd01948">
    <property type="entry name" value="EAL"/>
    <property type="match status" value="1"/>
</dbReference>
<dbReference type="SMART" id="SM00086">
    <property type="entry name" value="PAC"/>
    <property type="match status" value="2"/>
</dbReference>
<dbReference type="InterPro" id="IPR000160">
    <property type="entry name" value="GGDEF_dom"/>
</dbReference>
<dbReference type="InterPro" id="IPR000014">
    <property type="entry name" value="PAS"/>
</dbReference>
<dbReference type="Pfam" id="PF00989">
    <property type="entry name" value="PAS"/>
    <property type="match status" value="1"/>
</dbReference>
<evidence type="ECO:0000259" key="5">
    <source>
        <dbReference type="PROSITE" id="PS50883"/>
    </source>
</evidence>
<feature type="domain" description="PAC" evidence="4">
    <location>
        <begin position="338"/>
        <end position="390"/>
    </location>
</feature>
<sequence>MVTKQSVATILIVDDQPSNVLLVHEIVRDLGEVLFANSGPQALQMVQRVVPDLILMDIEMPGMDGLAVCEAIKADPLLADVAVIFITSHHDDSNQIAALNLGGVDFLTKPLNLPVARARIETHLSLRRKSRLLDEVQRDLRDIVHNLPAFISQWDEQCRNVFSNDLEGRWFDISAEKMPGLALADVIGDINFATVAPYLKALLEGFNPSFDIAFIRANGQFLHGQVSFVRREQDGQFCGFLMLMTDVTARKQAELALHDEKERIRITLNSIGDAVIATDDQGIVTFLNPIAEEMTGWLGSEAIGLSIELVMPLREGIDGHVLQNPIRIALKERRIVGMALNCTLIRRDGMPFEVEDSAAPIRDHNGKITGTIIVFHDVSEARAMAVKMTHLANHDALTNLPNRMLLRDRTEQALATAKRESGRVALAVLDLDHFKTINDSIGHTVGDHLLQQIAIRLKSNLREIDTISRQGGDEFVILSPRIDELEIISTLADRLLKAVAEPFFVDGNRFDLSASIGISIFPDDSDDMESLYRHADGAMFRAKQEGRNRVRFFSAEIEDVLKAHLTMTRQIRAGLEDHEFEVHYQPKLDVRKKIVVGVEALVRWRNQDGQLVSPAYFIPAAEQTGLIIPLGKFVLKQACLDGKKWHQMGYSLRIAVNVSVVQMMEGAFIATLREIVDETQIDPRFIEIEITESILAGDATKAQTILEAIREVGATVAIDDFGTGYSSLTYLKSFPVDVLKIDQSFVRDMMVDRSDAGIVEAIVQMAKSLSLRLVAEGVETRDQADTLLGLGCDIMQGYLFARPMPASQIDEFLTKNND</sequence>
<dbReference type="PROSITE" id="PS50113">
    <property type="entry name" value="PAC"/>
    <property type="match status" value="2"/>
</dbReference>
<feature type="domain" description="Response regulatory" evidence="2">
    <location>
        <begin position="9"/>
        <end position="124"/>
    </location>
</feature>